<keyword evidence="3" id="KW-1185">Reference proteome</keyword>
<dbReference type="GO" id="GO:0005739">
    <property type="term" value="C:mitochondrion"/>
    <property type="evidence" value="ECO:0007669"/>
    <property type="project" value="TreeGrafter"/>
</dbReference>
<reference evidence="2 3" key="1">
    <citation type="journal article" date="2012" name="Science">
        <title>The Paleozoic origin of enzymatic lignin decomposition reconstructed from 31 fungal genomes.</title>
        <authorList>
            <person name="Floudas D."/>
            <person name="Binder M."/>
            <person name="Riley R."/>
            <person name="Barry K."/>
            <person name="Blanchette R.A."/>
            <person name="Henrissat B."/>
            <person name="Martinez A.T."/>
            <person name="Otillar R."/>
            <person name="Spatafora J.W."/>
            <person name="Yadav J.S."/>
            <person name="Aerts A."/>
            <person name="Benoit I."/>
            <person name="Boyd A."/>
            <person name="Carlson A."/>
            <person name="Copeland A."/>
            <person name="Coutinho P.M."/>
            <person name="de Vries R.P."/>
            <person name="Ferreira P."/>
            <person name="Findley K."/>
            <person name="Foster B."/>
            <person name="Gaskell J."/>
            <person name="Glotzer D."/>
            <person name="Gorecki P."/>
            <person name="Heitman J."/>
            <person name="Hesse C."/>
            <person name="Hori C."/>
            <person name="Igarashi K."/>
            <person name="Jurgens J.A."/>
            <person name="Kallen N."/>
            <person name="Kersten P."/>
            <person name="Kohler A."/>
            <person name="Kuees U."/>
            <person name="Kumar T.K.A."/>
            <person name="Kuo A."/>
            <person name="LaButti K."/>
            <person name="Larrondo L.F."/>
            <person name="Lindquist E."/>
            <person name="Ling A."/>
            <person name="Lombard V."/>
            <person name="Lucas S."/>
            <person name="Lundell T."/>
            <person name="Martin R."/>
            <person name="McLaughlin D.J."/>
            <person name="Morgenstern I."/>
            <person name="Morin E."/>
            <person name="Murat C."/>
            <person name="Nagy L.G."/>
            <person name="Nolan M."/>
            <person name="Ohm R.A."/>
            <person name="Patyshakuliyeva A."/>
            <person name="Rokas A."/>
            <person name="Ruiz-Duenas F.J."/>
            <person name="Sabat G."/>
            <person name="Salamov A."/>
            <person name="Samejima M."/>
            <person name="Schmutz J."/>
            <person name="Slot J.C."/>
            <person name="St John F."/>
            <person name="Stenlid J."/>
            <person name="Sun H."/>
            <person name="Sun S."/>
            <person name="Syed K."/>
            <person name="Tsang A."/>
            <person name="Wiebenga A."/>
            <person name="Young D."/>
            <person name="Pisabarro A."/>
            <person name="Eastwood D.C."/>
            <person name="Martin F."/>
            <person name="Cullen D."/>
            <person name="Grigoriev I.V."/>
            <person name="Hibbett D.S."/>
        </authorList>
    </citation>
    <scope>NUCLEOTIDE SEQUENCE [LARGE SCALE GENOMIC DNA]</scope>
    <source>
        <strain evidence="2 3">MD-104</strain>
    </source>
</reference>
<dbReference type="InterPro" id="IPR019419">
    <property type="entry name" value="AIM19"/>
</dbReference>
<proteinExistence type="predicted"/>
<dbReference type="AlphaFoldDB" id="A0A2H3JSD3"/>
<dbReference type="PANTHER" id="PTHR28177:SF1">
    <property type="entry name" value="ALTERED INHERITANCE OF MITOCHONDRIA PROTEIN 19, MITOCHONDRIAL"/>
    <property type="match status" value="1"/>
</dbReference>
<dbReference type="EMBL" id="KB468113">
    <property type="protein sequence ID" value="PCH40688.1"/>
    <property type="molecule type" value="Genomic_DNA"/>
</dbReference>
<accession>A0A2H3JSD3</accession>
<dbReference type="OrthoDB" id="5554402at2759"/>
<evidence type="ECO:0000313" key="3">
    <source>
        <dbReference type="Proteomes" id="UP000218811"/>
    </source>
</evidence>
<protein>
    <submittedName>
        <fullName evidence="2">Uncharacterized protein</fullName>
    </submittedName>
</protein>
<name>A0A2H3JSD3_WOLCO</name>
<sequence length="143" mass="15050">MSTTENPPPVQAAAAGSRQSSKDGIAALVRPHSQSPTPAWSLAGLFLASSLIPPKPHLPPLMHRIGFGAIFAGTGYVLSCGDAHNGSGMTTAWSLTYLFLNFRKSLTTSRSAVSLALTGATLASSVLYGTEYFLLQERVEEEA</sequence>
<dbReference type="Pfam" id="PF10315">
    <property type="entry name" value="Aim19"/>
    <property type="match status" value="1"/>
</dbReference>
<dbReference type="PANTHER" id="PTHR28177">
    <property type="entry name" value="ALTERED INHERITANCE OF MITOCHONDRIA PROTEIN 19, MITOCHONDRIAL"/>
    <property type="match status" value="1"/>
</dbReference>
<feature type="compositionally biased region" description="Pro residues" evidence="1">
    <location>
        <begin position="1"/>
        <end position="10"/>
    </location>
</feature>
<dbReference type="STRING" id="742152.A0A2H3JSD3"/>
<feature type="region of interest" description="Disordered" evidence="1">
    <location>
        <begin position="1"/>
        <end position="22"/>
    </location>
</feature>
<evidence type="ECO:0000313" key="2">
    <source>
        <dbReference type="EMBL" id="PCH40688.1"/>
    </source>
</evidence>
<evidence type="ECO:0000256" key="1">
    <source>
        <dbReference type="SAM" id="MobiDB-lite"/>
    </source>
</evidence>
<dbReference type="OMA" id="CTFAGIN"/>
<organism evidence="2 3">
    <name type="scientific">Wolfiporia cocos (strain MD-104)</name>
    <name type="common">Brown rot fungus</name>
    <dbReference type="NCBI Taxonomy" id="742152"/>
    <lineage>
        <taxon>Eukaryota</taxon>
        <taxon>Fungi</taxon>
        <taxon>Dikarya</taxon>
        <taxon>Basidiomycota</taxon>
        <taxon>Agaricomycotina</taxon>
        <taxon>Agaricomycetes</taxon>
        <taxon>Polyporales</taxon>
        <taxon>Phaeolaceae</taxon>
        <taxon>Wolfiporia</taxon>
    </lineage>
</organism>
<gene>
    <name evidence="2" type="ORF">WOLCODRAFT_136943</name>
</gene>
<dbReference type="Proteomes" id="UP000218811">
    <property type="component" value="Unassembled WGS sequence"/>
</dbReference>